<evidence type="ECO:0000256" key="6">
    <source>
        <dbReference type="ARBA" id="ARBA00022694"/>
    </source>
</evidence>
<evidence type="ECO:0000256" key="1">
    <source>
        <dbReference type="ARBA" id="ARBA00008569"/>
    </source>
</evidence>
<keyword evidence="5" id="KW-0949">S-adenosyl-L-methionine</keyword>
<feature type="compositionally biased region" description="Basic and acidic residues" evidence="9">
    <location>
        <begin position="268"/>
        <end position="293"/>
    </location>
</feature>
<dbReference type="PANTHER" id="PTHR48418">
    <property type="entry name" value="TRNA WYBUTOSINE-SYNTHESIZING PROTEIN 3"/>
    <property type="match status" value="1"/>
</dbReference>
<evidence type="ECO:0000256" key="4">
    <source>
        <dbReference type="ARBA" id="ARBA00022679"/>
    </source>
</evidence>
<sequence>MQALPSPPASFLGKKNKILQQLAVPDSEYADASPKGSVDVGIRDLIAEINDFEGLVTTSSCAGRVSVFLEGRKHSETGDDERLAQTTTAGVGGKGGGGAWLFVSHDPVTKGDETWMDSLLCSEEAQKEVAEFQGERRLIHFKFEPMILHVLSASAAHAQLILRCALQAGFRESGAVSLTPSATEQQPTPVVAIRSMGLSFESLIGYQIGDRRASLVSPDYLRILMSIATERFAENTKRIERFLSAFRDAISTPFSVRRNPDGQEWEDAAERRERKRAEGLRRKAELQAEKAKQDPTPNEPDEANVDQTSSFLPGS</sequence>
<evidence type="ECO:0000259" key="10">
    <source>
        <dbReference type="Pfam" id="PF02676"/>
    </source>
</evidence>
<evidence type="ECO:0000256" key="3">
    <source>
        <dbReference type="ARBA" id="ARBA00022603"/>
    </source>
</evidence>
<feature type="domain" description="tRNA wybutosine-synthesizing protein" evidence="10">
    <location>
        <begin position="14"/>
        <end position="247"/>
    </location>
</feature>
<dbReference type="SUPFAM" id="SSF111278">
    <property type="entry name" value="SSo0622-like"/>
    <property type="match status" value="1"/>
</dbReference>
<dbReference type="PANTHER" id="PTHR48418:SF1">
    <property type="entry name" value="TRNA WYBUTOSINE-SYNTHESIZING PROTEIN 3"/>
    <property type="match status" value="1"/>
</dbReference>
<dbReference type="EC" id="2.1.1.282" evidence="2"/>
<evidence type="ECO:0000256" key="2">
    <source>
        <dbReference type="ARBA" id="ARBA00012750"/>
    </source>
</evidence>
<dbReference type="GO" id="GO:0032259">
    <property type="term" value="P:methylation"/>
    <property type="evidence" value="ECO:0007669"/>
    <property type="project" value="UniProtKB-KW"/>
</dbReference>
<feature type="region of interest" description="Disordered" evidence="9">
    <location>
        <begin position="256"/>
        <end position="315"/>
    </location>
</feature>
<dbReference type="Pfam" id="PF02676">
    <property type="entry name" value="TYW3"/>
    <property type="match status" value="1"/>
</dbReference>
<dbReference type="InterPro" id="IPR003827">
    <property type="entry name" value="tRNA_yW-synthesising"/>
</dbReference>
<dbReference type="AlphaFoldDB" id="A0A9N9VXX2"/>
<proteinExistence type="inferred from homology"/>
<dbReference type="EMBL" id="CABFOC020000002">
    <property type="protein sequence ID" value="CAH0040127.1"/>
    <property type="molecule type" value="Genomic_DNA"/>
</dbReference>
<dbReference type="OrthoDB" id="263283at2759"/>
<dbReference type="InterPro" id="IPR036602">
    <property type="entry name" value="tRNA_yW-synthesising-like_sf"/>
</dbReference>
<keyword evidence="6" id="KW-0819">tRNA processing</keyword>
<gene>
    <name evidence="11" type="ORF">CSOL1703_00003824</name>
</gene>
<dbReference type="GO" id="GO:0008168">
    <property type="term" value="F:methyltransferase activity"/>
    <property type="evidence" value="ECO:0007669"/>
    <property type="project" value="UniProtKB-KW"/>
</dbReference>
<comment type="caution">
    <text evidence="11">The sequence shown here is derived from an EMBL/GenBank/DDBJ whole genome shotgun (WGS) entry which is preliminary data.</text>
</comment>
<dbReference type="Proteomes" id="UP000775872">
    <property type="component" value="Unassembled WGS sequence"/>
</dbReference>
<comment type="similarity">
    <text evidence="1">Belongs to the TYW3 family.</text>
</comment>
<accession>A0A9N9VXX2</accession>
<evidence type="ECO:0000256" key="7">
    <source>
        <dbReference type="ARBA" id="ARBA00030554"/>
    </source>
</evidence>
<dbReference type="GO" id="GO:0008033">
    <property type="term" value="P:tRNA processing"/>
    <property type="evidence" value="ECO:0007669"/>
    <property type="project" value="UniProtKB-KW"/>
</dbReference>
<name>A0A9N9VXX2_9HYPO</name>
<evidence type="ECO:0000313" key="11">
    <source>
        <dbReference type="EMBL" id="CAH0040127.1"/>
    </source>
</evidence>
<evidence type="ECO:0000256" key="5">
    <source>
        <dbReference type="ARBA" id="ARBA00022691"/>
    </source>
</evidence>
<feature type="compositionally biased region" description="Polar residues" evidence="9">
    <location>
        <begin position="305"/>
        <end position="315"/>
    </location>
</feature>
<organism evidence="11 12">
    <name type="scientific">Clonostachys solani</name>
    <dbReference type="NCBI Taxonomy" id="160281"/>
    <lineage>
        <taxon>Eukaryota</taxon>
        <taxon>Fungi</taxon>
        <taxon>Dikarya</taxon>
        <taxon>Ascomycota</taxon>
        <taxon>Pezizomycotina</taxon>
        <taxon>Sordariomycetes</taxon>
        <taxon>Hypocreomycetidae</taxon>
        <taxon>Hypocreales</taxon>
        <taxon>Bionectriaceae</taxon>
        <taxon>Clonostachys</taxon>
    </lineage>
</organism>
<keyword evidence="12" id="KW-1185">Reference proteome</keyword>
<comment type="catalytic activity">
    <reaction evidence="8">
        <text>4-demethyl-7-[(3S)-3-amino-3-carboxypropyl]wyosine(37) in tRNA(Phe) + S-adenosyl-L-methionine = 7-[(3S)-3-amino-3-carboxypropyl]wyosine(37) in tRNA(Phe) + S-adenosyl-L-homocysteine + H(+)</text>
        <dbReference type="Rhea" id="RHEA:36635"/>
        <dbReference type="Rhea" id="RHEA-COMP:10378"/>
        <dbReference type="Rhea" id="RHEA-COMP:10379"/>
        <dbReference type="ChEBI" id="CHEBI:15378"/>
        <dbReference type="ChEBI" id="CHEBI:57856"/>
        <dbReference type="ChEBI" id="CHEBI:59789"/>
        <dbReference type="ChEBI" id="CHEBI:73543"/>
        <dbReference type="ChEBI" id="CHEBI:73550"/>
        <dbReference type="EC" id="2.1.1.282"/>
    </reaction>
</comment>
<evidence type="ECO:0000313" key="12">
    <source>
        <dbReference type="Proteomes" id="UP000775872"/>
    </source>
</evidence>
<protein>
    <recommendedName>
        <fullName evidence="2">tRNA(Phe) 7-[(3-amino-3-carboxypropyl)-4-demethylwyosine(37)-N(4)]-methyltransferase</fullName>
        <ecNumber evidence="2">2.1.1.282</ecNumber>
    </recommendedName>
    <alternativeName>
        <fullName evidence="7">tRNA(Phe) 7-((3-amino-3-carboxypropyl)-4-demethylwyosine(37)-N(4))-methyltransferase</fullName>
    </alternativeName>
</protein>
<reference evidence="11" key="1">
    <citation type="submission" date="2021-10" db="EMBL/GenBank/DDBJ databases">
        <authorList>
            <person name="Piombo E."/>
        </authorList>
    </citation>
    <scope>NUCLEOTIDE SEQUENCE</scope>
</reference>
<evidence type="ECO:0000256" key="8">
    <source>
        <dbReference type="ARBA" id="ARBA00049202"/>
    </source>
</evidence>
<keyword evidence="4" id="KW-0808">Transferase</keyword>
<evidence type="ECO:0000256" key="9">
    <source>
        <dbReference type="SAM" id="MobiDB-lite"/>
    </source>
</evidence>
<keyword evidence="3" id="KW-0489">Methyltransferase</keyword>
<dbReference type="Gene3D" id="3.30.1960.10">
    <property type="entry name" value="tRNA wybutosine-synthesizing-like"/>
    <property type="match status" value="1"/>
</dbReference>